<keyword evidence="4" id="KW-1185">Reference proteome</keyword>
<protein>
    <submittedName>
        <fullName evidence="3">Uncharacterized protein</fullName>
    </submittedName>
</protein>
<proteinExistence type="predicted"/>
<keyword evidence="2" id="KW-0732">Signal</keyword>
<gene>
    <name evidence="3" type="ORF">IM816_11610</name>
</gene>
<reference evidence="3" key="1">
    <citation type="submission" date="2020-10" db="EMBL/GenBank/DDBJ databases">
        <title>Whole-genome sequence of Luteibacter sp. EIF3.</title>
        <authorList>
            <person name="Friedrich I."/>
            <person name="Hertel R."/>
            <person name="Daniel R."/>
        </authorList>
    </citation>
    <scope>NUCLEOTIDE SEQUENCE</scope>
    <source>
        <strain evidence="3">EIF3</strain>
    </source>
</reference>
<sequence length="320" mass="36451">MATPLKWLLLLASLTLTTWDAASHAMPSPQSKDYSGQAVAENLQRRFRDKSYYCGVAANGHKRPAFLCSGILMRSTHYSPEYDSWLPNPATAPPGVSFSWLRQDSNFPENFPSGNGFVVYPWLAYPKGKGYVQLMVRCIYPRDAWTDKPDRCQTHQTICQDQGIYSDGQWVKKGFKDDKNQCAFGVEDSRQRDTAEAWMQVVDVRRDLNIFARNEVIIAAWPQDVGEKMPVEAFFYRTNCFYTDDDCGAKLPVAEQMSPKKAETYRRAAAMNDQSRFLTKTGRWVPVILWTPATESTKPAKFTYRKEDQAVPEPPDTPEP</sequence>
<name>A0ABY4T1Y3_9GAMM</name>
<evidence type="ECO:0000313" key="3">
    <source>
        <dbReference type="EMBL" id="URL57285.1"/>
    </source>
</evidence>
<dbReference type="EMBL" id="CP063231">
    <property type="protein sequence ID" value="URL57285.1"/>
    <property type="molecule type" value="Genomic_DNA"/>
</dbReference>
<organism evidence="3 4">
    <name type="scientific">Luteibacter flocculans</name>
    <dbReference type="NCBI Taxonomy" id="2780091"/>
    <lineage>
        <taxon>Bacteria</taxon>
        <taxon>Pseudomonadati</taxon>
        <taxon>Pseudomonadota</taxon>
        <taxon>Gammaproteobacteria</taxon>
        <taxon>Lysobacterales</taxon>
        <taxon>Rhodanobacteraceae</taxon>
        <taxon>Luteibacter</taxon>
    </lineage>
</organism>
<evidence type="ECO:0000256" key="1">
    <source>
        <dbReference type="SAM" id="MobiDB-lite"/>
    </source>
</evidence>
<dbReference type="RefSeq" id="WP_250338194.1">
    <property type="nucleotide sequence ID" value="NZ_CP063231.1"/>
</dbReference>
<accession>A0ABY4T1Y3</accession>
<evidence type="ECO:0000256" key="2">
    <source>
        <dbReference type="SAM" id="SignalP"/>
    </source>
</evidence>
<feature type="chain" id="PRO_5045149978" evidence="2">
    <location>
        <begin position="26"/>
        <end position="320"/>
    </location>
</feature>
<dbReference type="Proteomes" id="UP001056681">
    <property type="component" value="Chromosome"/>
</dbReference>
<feature type="signal peptide" evidence="2">
    <location>
        <begin position="1"/>
        <end position="25"/>
    </location>
</feature>
<evidence type="ECO:0000313" key="4">
    <source>
        <dbReference type="Proteomes" id="UP001056681"/>
    </source>
</evidence>
<feature type="region of interest" description="Disordered" evidence="1">
    <location>
        <begin position="300"/>
        <end position="320"/>
    </location>
</feature>